<dbReference type="InterPro" id="IPR036188">
    <property type="entry name" value="FAD/NAD-bd_sf"/>
</dbReference>
<feature type="domain" description="Amine oxidase" evidence="1">
    <location>
        <begin position="12"/>
        <end position="361"/>
    </location>
</feature>
<reference evidence="2" key="1">
    <citation type="journal article" date="2020" name="mSystems">
        <title>Genome- and Community-Level Interaction Insights into Carbon Utilization and Element Cycling Functions of Hydrothermarchaeota in Hydrothermal Sediment.</title>
        <authorList>
            <person name="Zhou Z."/>
            <person name="Liu Y."/>
            <person name="Xu W."/>
            <person name="Pan J."/>
            <person name="Luo Z.H."/>
            <person name="Li M."/>
        </authorList>
    </citation>
    <scope>NUCLEOTIDE SEQUENCE [LARGE SCALE GENOMIC DNA]</scope>
    <source>
        <strain evidence="2">SpSt-381</strain>
    </source>
</reference>
<dbReference type="SUPFAM" id="SSF51905">
    <property type="entry name" value="FAD/NAD(P)-binding domain"/>
    <property type="match status" value="1"/>
</dbReference>
<dbReference type="InterPro" id="IPR002937">
    <property type="entry name" value="Amino_oxidase"/>
</dbReference>
<dbReference type="InterPro" id="IPR050464">
    <property type="entry name" value="Zeta_carotene_desat/Oxidored"/>
</dbReference>
<protein>
    <submittedName>
        <fullName evidence="2">Oxidoreductase</fullName>
    </submittedName>
</protein>
<sequence length="434" mass="48276">MSRTAAVIGGGISGLASAVRLTGLGLNVTLFEGEDHLGGLGTTFPFRDGHLERFYHCVLPNDDALIAHIRELGLEGDLLWRGTRMGFMYRGRTYPLNTPADLLRFSPLSIVERLRMGLMGIQARLSGLDPGLDGVTAETWIRGHVGDRAFEILWKPLLSAKIGDHYPALPALWLSSRMNREKNVKAEVKGCLRRGYRSLIDAFEARLRERGAAIRLRTRVAAIGREGERMTVAVEGAGTEAFDLVVATSPLPRFQHMTRGLGLPPAIADLSLDYQGVVSGVFLTRRPLSCYYWMPWVDSGATAQGAIEMSNLVPLERSHGLHVNYLVNYTHRDSALYRTPDDEMLALYQRDLERLYPEAAASVEERYLFRAPFVEPIWTVGYATRRPPTTVIPGRLYLACTAQVYPRVNSWNSCCEVVEDMMRELAPQVAEAAA</sequence>
<gene>
    <name evidence="2" type="ORF">ENR23_01805</name>
</gene>
<dbReference type="PANTHER" id="PTHR42923">
    <property type="entry name" value="PROTOPORPHYRINOGEN OXIDASE"/>
    <property type="match status" value="1"/>
</dbReference>
<dbReference type="Gene3D" id="3.90.660.20">
    <property type="entry name" value="Protoporphyrinogen oxidase, mitochondrial, domain 2"/>
    <property type="match status" value="1"/>
</dbReference>
<evidence type="ECO:0000259" key="1">
    <source>
        <dbReference type="Pfam" id="PF01593"/>
    </source>
</evidence>
<dbReference type="Gene3D" id="1.10.3110.10">
    <property type="entry name" value="protoporphyrinogen ix oxidase, domain 3"/>
    <property type="match status" value="1"/>
</dbReference>
<dbReference type="NCBIfam" id="NF005560">
    <property type="entry name" value="PRK07233.1"/>
    <property type="match status" value="1"/>
</dbReference>
<dbReference type="AlphaFoldDB" id="A0A832MLT6"/>
<dbReference type="Pfam" id="PF01593">
    <property type="entry name" value="Amino_oxidase"/>
    <property type="match status" value="1"/>
</dbReference>
<dbReference type="Gene3D" id="3.50.50.60">
    <property type="entry name" value="FAD/NAD(P)-binding domain"/>
    <property type="match status" value="1"/>
</dbReference>
<organism evidence="2">
    <name type="scientific">Eiseniibacteriota bacterium</name>
    <dbReference type="NCBI Taxonomy" id="2212470"/>
    <lineage>
        <taxon>Bacteria</taxon>
        <taxon>Candidatus Eiseniibacteriota</taxon>
    </lineage>
</organism>
<dbReference type="PANTHER" id="PTHR42923:SF46">
    <property type="entry name" value="AMINE OXIDASE"/>
    <property type="match status" value="1"/>
</dbReference>
<comment type="caution">
    <text evidence="2">The sequence shown here is derived from an EMBL/GenBank/DDBJ whole genome shotgun (WGS) entry which is preliminary data.</text>
</comment>
<dbReference type="GO" id="GO:0016491">
    <property type="term" value="F:oxidoreductase activity"/>
    <property type="evidence" value="ECO:0007669"/>
    <property type="project" value="InterPro"/>
</dbReference>
<accession>A0A832MLT6</accession>
<proteinExistence type="predicted"/>
<evidence type="ECO:0000313" key="2">
    <source>
        <dbReference type="EMBL" id="HGZ42158.1"/>
    </source>
</evidence>
<name>A0A832MLT6_UNCEI</name>
<dbReference type="EMBL" id="DSQF01000003">
    <property type="protein sequence ID" value="HGZ42158.1"/>
    <property type="molecule type" value="Genomic_DNA"/>
</dbReference>